<dbReference type="PANTHER" id="PTHR37792:SF1">
    <property type="entry name" value="RIBONUCLEASE MRP PROTEIN SUBUNIT RMP1"/>
    <property type="match status" value="1"/>
</dbReference>
<name>A0AAV9P534_9PEZI</name>
<comment type="caution">
    <text evidence="3">The sequence shown here is derived from an EMBL/GenBank/DDBJ whole genome shotgun (WGS) entry which is preliminary data.</text>
</comment>
<feature type="domain" description="RNase MRP protein 1 RNA binding" evidence="2">
    <location>
        <begin position="25"/>
        <end position="128"/>
    </location>
</feature>
<accession>A0AAV9P534</accession>
<evidence type="ECO:0000259" key="2">
    <source>
        <dbReference type="Pfam" id="PF20945"/>
    </source>
</evidence>
<evidence type="ECO:0000313" key="3">
    <source>
        <dbReference type="EMBL" id="KAK5166198.1"/>
    </source>
</evidence>
<keyword evidence="4" id="KW-1185">Reference proteome</keyword>
<dbReference type="CDD" id="cd22573">
    <property type="entry name" value="RMP1_RBD"/>
    <property type="match status" value="1"/>
</dbReference>
<dbReference type="GeneID" id="89929792"/>
<organism evidence="3 4">
    <name type="scientific">Saxophila tyrrhenica</name>
    <dbReference type="NCBI Taxonomy" id="1690608"/>
    <lineage>
        <taxon>Eukaryota</taxon>
        <taxon>Fungi</taxon>
        <taxon>Dikarya</taxon>
        <taxon>Ascomycota</taxon>
        <taxon>Pezizomycotina</taxon>
        <taxon>Dothideomycetes</taxon>
        <taxon>Dothideomycetidae</taxon>
        <taxon>Mycosphaerellales</taxon>
        <taxon>Extremaceae</taxon>
        <taxon>Saxophila</taxon>
    </lineage>
</organism>
<dbReference type="Pfam" id="PF20945">
    <property type="entry name" value="RMP1"/>
    <property type="match status" value="1"/>
</dbReference>
<dbReference type="GO" id="GO:0042134">
    <property type="term" value="F:rRNA primary transcript binding"/>
    <property type="evidence" value="ECO:0007669"/>
    <property type="project" value="InterPro"/>
</dbReference>
<dbReference type="AlphaFoldDB" id="A0AAV9P534"/>
<dbReference type="InterPro" id="IPR047204">
    <property type="entry name" value="RMP1_RBD"/>
</dbReference>
<evidence type="ECO:0000256" key="1">
    <source>
        <dbReference type="SAM" id="MobiDB-lite"/>
    </source>
</evidence>
<evidence type="ECO:0000313" key="4">
    <source>
        <dbReference type="Proteomes" id="UP001337655"/>
    </source>
</evidence>
<reference evidence="3 4" key="1">
    <citation type="submission" date="2023-08" db="EMBL/GenBank/DDBJ databases">
        <title>Black Yeasts Isolated from many extreme environments.</title>
        <authorList>
            <person name="Coleine C."/>
            <person name="Stajich J.E."/>
            <person name="Selbmann L."/>
        </authorList>
    </citation>
    <scope>NUCLEOTIDE SEQUENCE [LARGE SCALE GENOMIC DNA]</scope>
    <source>
        <strain evidence="3 4">CCFEE 5935</strain>
    </source>
</reference>
<dbReference type="GO" id="GO:0000466">
    <property type="term" value="P:maturation of 5.8S rRNA from tricistronic rRNA transcript (SSU-rRNA, 5.8S rRNA, LSU-rRNA)"/>
    <property type="evidence" value="ECO:0007669"/>
    <property type="project" value="TreeGrafter"/>
</dbReference>
<dbReference type="GO" id="GO:0000172">
    <property type="term" value="C:ribonuclease MRP complex"/>
    <property type="evidence" value="ECO:0007669"/>
    <property type="project" value="InterPro"/>
</dbReference>
<dbReference type="PANTHER" id="PTHR37792">
    <property type="entry name" value="RIBONUCLEASE MRP PROTEIN SUBUNIT RMP1"/>
    <property type="match status" value="1"/>
</dbReference>
<protein>
    <submittedName>
        <fullName evidence="3">RNase MRP subunit</fullName>
    </submittedName>
</protein>
<sequence length="234" mass="26273">MATTLKSTPEISKEDLGKLGHLSSLLHLFNHRNKNQHRRSVWWRHFSLFRRHLEQTVSDYQTLDETPTTHLERTRKRTKDEITRTRISQRLNLWQEVLVPKWHHAFSQLVADSRFAVLGVVLLAALSQTCQILGITEAFEDLGQAEAEKAIEKFGQEYWVDGFQAAGRGSDGEDLGVVVAREEEVNEAASPGEVSEKTPPAVKPNRGVGSESSLKRTGAAEKLPGGVKKKTRGR</sequence>
<dbReference type="InterPro" id="IPR047205">
    <property type="entry name" value="RMP1"/>
</dbReference>
<dbReference type="Proteomes" id="UP001337655">
    <property type="component" value="Unassembled WGS sequence"/>
</dbReference>
<feature type="region of interest" description="Disordered" evidence="1">
    <location>
        <begin position="182"/>
        <end position="234"/>
    </location>
</feature>
<dbReference type="GO" id="GO:0000294">
    <property type="term" value="P:nuclear-transcribed mRNA catabolic process, RNase MRP-dependent"/>
    <property type="evidence" value="ECO:0007669"/>
    <property type="project" value="TreeGrafter"/>
</dbReference>
<dbReference type="EMBL" id="JAVRRT010000014">
    <property type="protein sequence ID" value="KAK5166198.1"/>
    <property type="molecule type" value="Genomic_DNA"/>
</dbReference>
<dbReference type="RefSeq" id="XP_064656151.1">
    <property type="nucleotide sequence ID" value="XM_064805691.1"/>
</dbReference>
<gene>
    <name evidence="3" type="primary">RMP1</name>
    <name evidence="3" type="ORF">LTR77_008459</name>
</gene>
<proteinExistence type="predicted"/>